<dbReference type="Proteomes" id="UP000596661">
    <property type="component" value="Chromosome 3"/>
</dbReference>
<keyword evidence="3" id="KW-1185">Reference proteome</keyword>
<dbReference type="PANTHER" id="PTHR33116">
    <property type="entry name" value="REVERSE TRANSCRIPTASE ZINC-BINDING DOMAIN-CONTAINING PROTEIN-RELATED-RELATED"/>
    <property type="match status" value="1"/>
</dbReference>
<dbReference type="Gramene" id="evm.model.03.727">
    <property type="protein sequence ID" value="cds.evm.model.03.727"/>
    <property type="gene ID" value="evm.TU.03.727"/>
</dbReference>
<feature type="domain" description="Reverse transcriptase" evidence="1">
    <location>
        <begin position="1"/>
        <end position="243"/>
    </location>
</feature>
<dbReference type="InterPro" id="IPR044730">
    <property type="entry name" value="RNase_H-like_dom_plant"/>
</dbReference>
<evidence type="ECO:0000259" key="1">
    <source>
        <dbReference type="PROSITE" id="PS50878"/>
    </source>
</evidence>
<proteinExistence type="predicted"/>
<evidence type="ECO:0000313" key="2">
    <source>
        <dbReference type="EnsemblPlants" id="cds.evm.model.03.727"/>
    </source>
</evidence>
<dbReference type="PANTHER" id="PTHR33116:SF86">
    <property type="entry name" value="REVERSE TRANSCRIPTASE DOMAIN-CONTAINING PROTEIN"/>
    <property type="match status" value="1"/>
</dbReference>
<dbReference type="InterPro" id="IPR026960">
    <property type="entry name" value="RVT-Znf"/>
</dbReference>
<dbReference type="Pfam" id="PF00078">
    <property type="entry name" value="RVT_1"/>
    <property type="match status" value="1"/>
</dbReference>
<dbReference type="EMBL" id="UZAU01000266">
    <property type="status" value="NOT_ANNOTATED_CDS"/>
    <property type="molecule type" value="Genomic_DNA"/>
</dbReference>
<reference evidence="2" key="1">
    <citation type="submission" date="2018-11" db="EMBL/GenBank/DDBJ databases">
        <authorList>
            <person name="Grassa J C."/>
        </authorList>
    </citation>
    <scope>NUCLEOTIDE SEQUENCE [LARGE SCALE GENOMIC DNA]</scope>
</reference>
<dbReference type="InterPro" id="IPR012337">
    <property type="entry name" value="RNaseH-like_sf"/>
</dbReference>
<name>A0A803PA56_CANSA</name>
<organism evidence="2 3">
    <name type="scientific">Cannabis sativa</name>
    <name type="common">Hemp</name>
    <name type="synonym">Marijuana</name>
    <dbReference type="NCBI Taxonomy" id="3483"/>
    <lineage>
        <taxon>Eukaryota</taxon>
        <taxon>Viridiplantae</taxon>
        <taxon>Streptophyta</taxon>
        <taxon>Embryophyta</taxon>
        <taxon>Tracheophyta</taxon>
        <taxon>Spermatophyta</taxon>
        <taxon>Magnoliopsida</taxon>
        <taxon>eudicotyledons</taxon>
        <taxon>Gunneridae</taxon>
        <taxon>Pentapetalae</taxon>
        <taxon>rosids</taxon>
        <taxon>fabids</taxon>
        <taxon>Rosales</taxon>
        <taxon>Cannabaceae</taxon>
        <taxon>Cannabis</taxon>
    </lineage>
</organism>
<dbReference type="CDD" id="cd01650">
    <property type="entry name" value="RT_nLTR_like"/>
    <property type="match status" value="1"/>
</dbReference>
<evidence type="ECO:0000313" key="3">
    <source>
        <dbReference type="Proteomes" id="UP000596661"/>
    </source>
</evidence>
<protein>
    <recommendedName>
        <fullName evidence="1">Reverse transcriptase domain-containing protein</fullName>
    </recommendedName>
</protein>
<dbReference type="Pfam" id="PF13456">
    <property type="entry name" value="RVT_3"/>
    <property type="match status" value="1"/>
</dbReference>
<dbReference type="PROSITE" id="PS50878">
    <property type="entry name" value="RT_POL"/>
    <property type="match status" value="1"/>
</dbReference>
<accession>A0A803PA56</accession>
<dbReference type="GO" id="GO:0004523">
    <property type="term" value="F:RNA-DNA hybrid ribonuclease activity"/>
    <property type="evidence" value="ECO:0007669"/>
    <property type="project" value="InterPro"/>
</dbReference>
<dbReference type="InterPro" id="IPR002156">
    <property type="entry name" value="RNaseH_domain"/>
</dbReference>
<dbReference type="InterPro" id="IPR036397">
    <property type="entry name" value="RNaseH_sf"/>
</dbReference>
<dbReference type="InterPro" id="IPR000477">
    <property type="entry name" value="RT_dom"/>
</dbReference>
<dbReference type="AlphaFoldDB" id="A0A803PA56"/>
<dbReference type="InterPro" id="IPR043502">
    <property type="entry name" value="DNA/RNA_pol_sf"/>
</dbReference>
<dbReference type="SUPFAM" id="SSF56672">
    <property type="entry name" value="DNA/RNA polymerases"/>
    <property type="match status" value="1"/>
</dbReference>
<dbReference type="SUPFAM" id="SSF53098">
    <property type="entry name" value="Ribonuclease H-like"/>
    <property type="match status" value="1"/>
</dbReference>
<dbReference type="GO" id="GO:0003676">
    <property type="term" value="F:nucleic acid binding"/>
    <property type="evidence" value="ECO:0007669"/>
    <property type="project" value="InterPro"/>
</dbReference>
<dbReference type="Gene3D" id="3.30.420.10">
    <property type="entry name" value="Ribonuclease H-like superfamily/Ribonuclease H"/>
    <property type="match status" value="1"/>
</dbReference>
<dbReference type="Pfam" id="PF13966">
    <property type="entry name" value="zf-RVT"/>
    <property type="match status" value="1"/>
</dbReference>
<reference evidence="2" key="2">
    <citation type="submission" date="2021-03" db="UniProtKB">
        <authorList>
            <consortium name="EnsemblPlants"/>
        </authorList>
    </citation>
    <scope>IDENTIFICATION</scope>
</reference>
<dbReference type="CDD" id="cd06222">
    <property type="entry name" value="RNase_H_like"/>
    <property type="match status" value="1"/>
</dbReference>
<sequence length="861" mass="96925">MSDLRPIALCNVLFKIITKVMVNRMKPFMDSIISENQSAFIPGRLISDNILVSFQILHYLKRKRKGKEGFMALKLDMSKAYDRIEWDFLEAMLRKLGFIENWIQLVMKCVKSANYCVTHGNNEVGPIIPTRGIRQCDPLSPYLFILCAEGFTALLRKYEQNGWLHGCKVGNGAPRVSHMLFANDSYLYCKATKTEAQRIIEVLSKFELASGQKVNLAKCSIFYSANTLNSMKDRINSILGMVTATEGSLYLGLPSSMGRKKSAALGFLKNKVKSRLLGYGTKFLSRAGKEILIKTVAQALPSYAMSVFLIPQEVTRDMESLMSKFWWQSSNNSPSGIHWMSWKKLCKHKTKGGMGFQNLRSFNLALLGKQGWHLLTKPETLVSRIFKARYYPRGTFFTAEIGNNPSYVWRSVLEARQLLTHGVCWSIGNGTSISVLGEPWLPDSQNPFVSSSHPALQSAKVCNLMAMDGSGWEEEIVADLFLERDQNLILSIPLQFGHDRDHLTWKGEISGWYTVKSAYRFAQEINGEDVQDGDVAATSWKKFWAVKSPPKMKNMVWKACQGCLPTMTQLRMRRVDVSLVCPVCNNQKETTFHALVSCLAAALCWNRVGIGTVMHRQQDNFFDWCSSNFLVLDADQRKLLIALCWSLWNARNNRVWNNKLVSVESIVLSARTYLNQWQTAQSLNVTYPSPGLIPGDGAEQWQPPHGDSIKVNVDAAIFANTTQFGFAFVVRNSQGLFVEGVTKCFNGSATPEFVEALGVKEALSWIKRNQPTQAILETDCLVFVQALRSSIDMIFMFCQVVNDCKALLKELQNVSIFFIKRSANKVAHNFARASLFYPDCTFNLGSVPVDLLPTLVAEFNG</sequence>
<dbReference type="EnsemblPlants" id="evm.model.03.727">
    <property type="protein sequence ID" value="cds.evm.model.03.727"/>
    <property type="gene ID" value="evm.TU.03.727"/>
</dbReference>